<protein>
    <recommendedName>
        <fullName evidence="1">Glycosyl transferase family 1 domain-containing protein</fullName>
    </recommendedName>
</protein>
<organism evidence="2">
    <name type="scientific">marine sediment metagenome</name>
    <dbReference type="NCBI Taxonomy" id="412755"/>
    <lineage>
        <taxon>unclassified sequences</taxon>
        <taxon>metagenomes</taxon>
        <taxon>ecological metagenomes</taxon>
    </lineage>
</organism>
<dbReference type="SUPFAM" id="SSF53756">
    <property type="entry name" value="UDP-Glycosyltransferase/glycogen phosphorylase"/>
    <property type="match status" value="1"/>
</dbReference>
<accession>X1RPZ1</accession>
<sequence>YYPIWSEKEAGKRIIGMTVWETDRIPEHWLGPLHKVHRLLVPTEWNKKIFRECGITTSIDVVPHIFEDAIAGSPEKTWETESNEYVFYTIGTWTARKAIWNTIRSYLDAFTAHDRTVLIIKTTPKDFTKRSLLGRFKETKTTAQKIVNRYPNPAKIKLVTEELNEEEILQLHSRGDCYVSLCRSEGWGLGAFDAAGFGKPVIITGFGGQTEYLPEDLTYFVDYEIVPVLDRMAKKSYSNNQNWAEPSISHASELMRYVFEHQTEAGTRGARLRKHIRKNFNELVISERLISAIEGG</sequence>
<feature type="domain" description="Glycosyl transferase family 1" evidence="1">
    <location>
        <begin position="139"/>
        <end position="215"/>
    </location>
</feature>
<dbReference type="PANTHER" id="PTHR46656">
    <property type="entry name" value="PUTATIVE-RELATED"/>
    <property type="match status" value="1"/>
</dbReference>
<dbReference type="Pfam" id="PF00534">
    <property type="entry name" value="Glycos_transf_1"/>
    <property type="match status" value="1"/>
</dbReference>
<dbReference type="AlphaFoldDB" id="X1RPZ1"/>
<dbReference type="EMBL" id="BARW01003603">
    <property type="protein sequence ID" value="GAI69031.1"/>
    <property type="molecule type" value="Genomic_DNA"/>
</dbReference>
<comment type="caution">
    <text evidence="2">The sequence shown here is derived from an EMBL/GenBank/DDBJ whole genome shotgun (WGS) entry which is preliminary data.</text>
</comment>
<proteinExistence type="predicted"/>
<evidence type="ECO:0000313" key="2">
    <source>
        <dbReference type="EMBL" id="GAI69031.1"/>
    </source>
</evidence>
<evidence type="ECO:0000259" key="1">
    <source>
        <dbReference type="Pfam" id="PF00534"/>
    </source>
</evidence>
<gene>
    <name evidence="2" type="ORF">S12H4_09053</name>
</gene>
<dbReference type="PANTHER" id="PTHR46656:SF3">
    <property type="entry name" value="PUTATIVE-RELATED"/>
    <property type="match status" value="1"/>
</dbReference>
<feature type="non-terminal residue" evidence="2">
    <location>
        <position position="1"/>
    </location>
</feature>
<dbReference type="Gene3D" id="3.40.50.2000">
    <property type="entry name" value="Glycogen Phosphorylase B"/>
    <property type="match status" value="1"/>
</dbReference>
<dbReference type="GO" id="GO:0016757">
    <property type="term" value="F:glycosyltransferase activity"/>
    <property type="evidence" value="ECO:0007669"/>
    <property type="project" value="InterPro"/>
</dbReference>
<name>X1RPZ1_9ZZZZ</name>
<dbReference type="InterPro" id="IPR001296">
    <property type="entry name" value="Glyco_trans_1"/>
</dbReference>
<reference evidence="2" key="1">
    <citation type="journal article" date="2014" name="Front. Microbiol.">
        <title>High frequency of phylogenetically diverse reductive dehalogenase-homologous genes in deep subseafloor sedimentary metagenomes.</title>
        <authorList>
            <person name="Kawai M."/>
            <person name="Futagami T."/>
            <person name="Toyoda A."/>
            <person name="Takaki Y."/>
            <person name="Nishi S."/>
            <person name="Hori S."/>
            <person name="Arai W."/>
            <person name="Tsubouchi T."/>
            <person name="Morono Y."/>
            <person name="Uchiyama I."/>
            <person name="Ito T."/>
            <person name="Fujiyama A."/>
            <person name="Inagaki F."/>
            <person name="Takami H."/>
        </authorList>
    </citation>
    <scope>NUCLEOTIDE SEQUENCE</scope>
    <source>
        <strain evidence="2">Expedition CK06-06</strain>
    </source>
</reference>